<dbReference type="KEGG" id="pgb:H744_2c3042"/>
<evidence type="ECO:0008006" key="6">
    <source>
        <dbReference type="Google" id="ProtNLM"/>
    </source>
</evidence>
<dbReference type="Gene3D" id="3.40.50.1000">
    <property type="entry name" value="HAD superfamily/HAD-like"/>
    <property type="match status" value="1"/>
</dbReference>
<dbReference type="Gene3D" id="1.20.120.710">
    <property type="entry name" value="Haloacid dehalogenase hydrolase-like domain"/>
    <property type="match status" value="1"/>
</dbReference>
<dbReference type="PANTHER" id="PTHR46470">
    <property type="entry name" value="N-ACYLNEURAMINATE-9-PHOSPHATASE"/>
    <property type="match status" value="1"/>
</dbReference>
<accession>A0A0C5WRC2</accession>
<proteinExistence type="predicted"/>
<dbReference type="OrthoDB" id="148966at2"/>
<dbReference type="PRINTS" id="PR00413">
    <property type="entry name" value="HADHALOGNASE"/>
</dbReference>
<comment type="cofactor">
    <cofactor evidence="1">
        <name>Mg(2+)</name>
        <dbReference type="ChEBI" id="CHEBI:18420"/>
    </cofactor>
</comment>
<keyword evidence="3" id="KW-0460">Magnesium</keyword>
<dbReference type="SUPFAM" id="SSF56784">
    <property type="entry name" value="HAD-like"/>
    <property type="match status" value="1"/>
</dbReference>
<reference evidence="4 5" key="1">
    <citation type="submission" date="2013-05" db="EMBL/GenBank/DDBJ databases">
        <title>Complete genome sequence of the lipase-producing bacterium Photobacterium gaetbulicola Gung47.</title>
        <authorList>
            <person name="Kim Y.-O."/>
        </authorList>
    </citation>
    <scope>NUCLEOTIDE SEQUENCE [LARGE SCALE GENOMIC DNA]</scope>
    <source>
        <strain evidence="4 5">Gung47</strain>
    </source>
</reference>
<dbReference type="GO" id="GO:0044281">
    <property type="term" value="P:small molecule metabolic process"/>
    <property type="evidence" value="ECO:0007669"/>
    <property type="project" value="UniProtKB-ARBA"/>
</dbReference>
<evidence type="ECO:0000256" key="2">
    <source>
        <dbReference type="ARBA" id="ARBA00022801"/>
    </source>
</evidence>
<protein>
    <recommendedName>
        <fullName evidence="6">HAD family hydrolase</fullName>
    </recommendedName>
</protein>
<organism evidence="4 5">
    <name type="scientific">Photobacterium gaetbulicola Gung47</name>
    <dbReference type="NCBI Taxonomy" id="658445"/>
    <lineage>
        <taxon>Bacteria</taxon>
        <taxon>Pseudomonadati</taxon>
        <taxon>Pseudomonadota</taxon>
        <taxon>Gammaproteobacteria</taxon>
        <taxon>Vibrionales</taxon>
        <taxon>Vibrionaceae</taxon>
        <taxon>Photobacterium</taxon>
    </lineage>
</organism>
<keyword evidence="5" id="KW-1185">Reference proteome</keyword>
<dbReference type="InterPro" id="IPR051400">
    <property type="entry name" value="HAD-like_hydrolase"/>
</dbReference>
<dbReference type="PANTHER" id="PTHR46470:SF4">
    <property type="entry name" value="5-AMINO-6-(5-PHOSPHO-D-RIBITYLAMINO)URACIL PHOSPHATASE YIGB"/>
    <property type="match status" value="1"/>
</dbReference>
<dbReference type="Pfam" id="PF00702">
    <property type="entry name" value="Hydrolase"/>
    <property type="match status" value="1"/>
</dbReference>
<dbReference type="Proteomes" id="UP000032303">
    <property type="component" value="Chromosome 2"/>
</dbReference>
<evidence type="ECO:0000313" key="5">
    <source>
        <dbReference type="Proteomes" id="UP000032303"/>
    </source>
</evidence>
<dbReference type="SFLD" id="SFLDG01129">
    <property type="entry name" value="C1.5:_HAD__Beta-PGM__Phosphata"/>
    <property type="match status" value="1"/>
</dbReference>
<dbReference type="InterPro" id="IPR036412">
    <property type="entry name" value="HAD-like_sf"/>
</dbReference>
<gene>
    <name evidence="4" type="ORF">H744_2c3042</name>
</gene>
<sequence>MGHKSKVGAGGVMIFFDLDNTLLDHDGAEQDAIRDFAKRYRDEIIDCPDGIEVMWRAITDQKRQQWRAGKLNFEGLRRARISALFRRPLSEELADELIAEYYANYRQYWRLFPDVLPALKKLRNVAPLAIITNGFTYHQEAKLQVTGIREYFSFLVISEQVGAAKPDPKIFQHALKQSGKTAQECWYIGNHPFNDAMAASELGFKAVWLNRYKRDTKVSTRVVRSLEGLVDLVTVHY</sequence>
<dbReference type="HOGENOM" id="CLU_045011_8_1_6"/>
<dbReference type="PATRIC" id="fig|658445.3.peg.5100"/>
<keyword evidence="2" id="KW-0378">Hydrolase</keyword>
<dbReference type="InterPro" id="IPR023214">
    <property type="entry name" value="HAD_sf"/>
</dbReference>
<dbReference type="InterPro" id="IPR006439">
    <property type="entry name" value="HAD-SF_hydro_IA"/>
</dbReference>
<evidence type="ECO:0000313" key="4">
    <source>
        <dbReference type="EMBL" id="AJR09693.1"/>
    </source>
</evidence>
<evidence type="ECO:0000256" key="3">
    <source>
        <dbReference type="ARBA" id="ARBA00022842"/>
    </source>
</evidence>
<dbReference type="STRING" id="658445.H744_2c3042"/>
<dbReference type="GO" id="GO:0016787">
    <property type="term" value="F:hydrolase activity"/>
    <property type="evidence" value="ECO:0007669"/>
    <property type="project" value="UniProtKB-KW"/>
</dbReference>
<evidence type="ECO:0000256" key="1">
    <source>
        <dbReference type="ARBA" id="ARBA00001946"/>
    </source>
</evidence>
<dbReference type="NCBIfam" id="TIGR01549">
    <property type="entry name" value="HAD-SF-IA-v1"/>
    <property type="match status" value="1"/>
</dbReference>
<name>A0A0C5WRC2_9GAMM</name>
<dbReference type="SFLD" id="SFLDS00003">
    <property type="entry name" value="Haloacid_Dehalogenase"/>
    <property type="match status" value="1"/>
</dbReference>
<dbReference type="AlphaFoldDB" id="A0A0C5WRC2"/>
<dbReference type="EMBL" id="CP005974">
    <property type="protein sequence ID" value="AJR09693.1"/>
    <property type="molecule type" value="Genomic_DNA"/>
</dbReference>